<organism evidence="1 2">
    <name type="scientific">Portunus trituberculatus</name>
    <name type="common">Swimming crab</name>
    <name type="synonym">Neptunus trituberculatus</name>
    <dbReference type="NCBI Taxonomy" id="210409"/>
    <lineage>
        <taxon>Eukaryota</taxon>
        <taxon>Metazoa</taxon>
        <taxon>Ecdysozoa</taxon>
        <taxon>Arthropoda</taxon>
        <taxon>Crustacea</taxon>
        <taxon>Multicrustacea</taxon>
        <taxon>Malacostraca</taxon>
        <taxon>Eumalacostraca</taxon>
        <taxon>Eucarida</taxon>
        <taxon>Decapoda</taxon>
        <taxon>Pleocyemata</taxon>
        <taxon>Brachyura</taxon>
        <taxon>Eubrachyura</taxon>
        <taxon>Portunoidea</taxon>
        <taxon>Portunidae</taxon>
        <taxon>Portuninae</taxon>
        <taxon>Portunus</taxon>
    </lineage>
</organism>
<sequence>MVLGRCRSRQVWRLRRREKRRTKSWCRCGISSNNRCGDVVLHLHATPAPATRLRILPTTSPPPRFLLISRHLYRAPRTTTLLPDIVSPNFLSFPAQVRHCPLLSVFFRCTAKNTLRFLSATIPSASRYSPMSLLDSVSSTHFPYHHSLLTA</sequence>
<name>A0A5B7G6A6_PORTR</name>
<accession>A0A5B7G6A6</accession>
<dbReference type="Proteomes" id="UP000324222">
    <property type="component" value="Unassembled WGS sequence"/>
</dbReference>
<reference evidence="1 2" key="1">
    <citation type="submission" date="2019-05" db="EMBL/GenBank/DDBJ databases">
        <title>Another draft genome of Portunus trituberculatus and its Hox gene families provides insights of decapod evolution.</title>
        <authorList>
            <person name="Jeong J.-H."/>
            <person name="Song I."/>
            <person name="Kim S."/>
            <person name="Choi T."/>
            <person name="Kim D."/>
            <person name="Ryu S."/>
            <person name="Kim W."/>
        </authorList>
    </citation>
    <scope>NUCLEOTIDE SEQUENCE [LARGE SCALE GENOMIC DNA]</scope>
    <source>
        <tissue evidence="1">Muscle</tissue>
    </source>
</reference>
<comment type="caution">
    <text evidence="1">The sequence shown here is derived from an EMBL/GenBank/DDBJ whole genome shotgun (WGS) entry which is preliminary data.</text>
</comment>
<keyword evidence="2" id="KW-1185">Reference proteome</keyword>
<evidence type="ECO:0000313" key="2">
    <source>
        <dbReference type="Proteomes" id="UP000324222"/>
    </source>
</evidence>
<gene>
    <name evidence="1" type="ORF">E2C01_046889</name>
</gene>
<protein>
    <submittedName>
        <fullName evidence="1">Uncharacterized protein</fullName>
    </submittedName>
</protein>
<evidence type="ECO:0000313" key="1">
    <source>
        <dbReference type="EMBL" id="MPC53006.1"/>
    </source>
</evidence>
<proteinExistence type="predicted"/>
<dbReference type="AlphaFoldDB" id="A0A5B7G6A6"/>
<dbReference type="EMBL" id="VSRR010011322">
    <property type="protein sequence ID" value="MPC53006.1"/>
    <property type="molecule type" value="Genomic_DNA"/>
</dbReference>